<dbReference type="Pfam" id="PF02589">
    <property type="entry name" value="LUD_dom"/>
    <property type="match status" value="1"/>
</dbReference>
<dbReference type="InterPro" id="IPR037171">
    <property type="entry name" value="NagB/RpiA_transferase-like"/>
</dbReference>
<dbReference type="PANTHER" id="PTHR43682:SF1">
    <property type="entry name" value="LACTATE UTILIZATION PROTEIN C"/>
    <property type="match status" value="1"/>
</dbReference>
<dbReference type="Gene3D" id="3.40.50.10420">
    <property type="entry name" value="NagB/RpiA/CoA transferase-like"/>
    <property type="match status" value="1"/>
</dbReference>
<gene>
    <name evidence="2" type="primary">lutC</name>
    <name evidence="2" type="ORF">AW09_003421</name>
</gene>
<accession>A0A080LSL4</accession>
<name>A0A080LSL4_9PROT</name>
<dbReference type="InterPro" id="IPR024185">
    <property type="entry name" value="FTHF_cligase-like_sf"/>
</dbReference>
<comment type="caution">
    <text evidence="2">The sequence shown here is derived from an EMBL/GenBank/DDBJ whole genome shotgun (WGS) entry which is preliminary data.</text>
</comment>
<protein>
    <submittedName>
        <fullName evidence="2">Lactate utilization protein C</fullName>
    </submittedName>
</protein>
<organism evidence="2 3">
    <name type="scientific">Candidatus Accumulibacter phosphatis</name>
    <dbReference type="NCBI Taxonomy" id="327160"/>
    <lineage>
        <taxon>Bacteria</taxon>
        <taxon>Pseudomonadati</taxon>
        <taxon>Pseudomonadota</taxon>
        <taxon>Betaproteobacteria</taxon>
        <taxon>Candidatus Accumulibacter</taxon>
    </lineage>
</organism>
<evidence type="ECO:0000313" key="2">
    <source>
        <dbReference type="EMBL" id="KFB71417.1"/>
    </source>
</evidence>
<dbReference type="AlphaFoldDB" id="A0A080LSL4"/>
<dbReference type="SUPFAM" id="SSF100950">
    <property type="entry name" value="NagB/RpiA/CoA transferase-like"/>
    <property type="match status" value="1"/>
</dbReference>
<evidence type="ECO:0000259" key="1">
    <source>
        <dbReference type="Pfam" id="PF02589"/>
    </source>
</evidence>
<dbReference type="PANTHER" id="PTHR43682">
    <property type="entry name" value="LACTATE UTILIZATION PROTEIN C"/>
    <property type="match status" value="1"/>
</dbReference>
<reference evidence="2 3" key="1">
    <citation type="submission" date="2014-02" db="EMBL/GenBank/DDBJ databases">
        <title>Expanding our view of genomic diversity in Candidatus Accumulibacter clades.</title>
        <authorList>
            <person name="Skennerton C.T."/>
            <person name="Barr J.J."/>
            <person name="Slater F.R."/>
            <person name="Bond P.L."/>
            <person name="Tyson G.W."/>
        </authorList>
    </citation>
    <scope>NUCLEOTIDE SEQUENCE [LARGE SCALE GENOMIC DNA]</scope>
    <source>
        <strain evidence="3">BA-91</strain>
    </source>
</reference>
<dbReference type="InterPro" id="IPR003741">
    <property type="entry name" value="LUD_dom"/>
</dbReference>
<dbReference type="Proteomes" id="UP000020077">
    <property type="component" value="Unassembled WGS sequence"/>
</dbReference>
<sequence length="229" mass="25156">MSDRDDILQRLRAAPRGKAPLLPDVSAFHAALAAGMPASTPAARRTLFCEKMAFWHGEVVRVTHDSWPEKLRELCLAKGVRSLLCGERHAVALRGAGIEGLKTYDRPLEEWKAELFQNIEAGLTSTRGGIAETGTLIIWPDASEPRLMSLVPPIHFALLDARQLYDNLFAAMTEQGWSEHMPTNALLVSGPSKTADIQVTLAYGAHGPKELIVLLLLEEGEEGEEEKLQ</sequence>
<proteinExistence type="predicted"/>
<dbReference type="EMBL" id="JDVG02000544">
    <property type="protein sequence ID" value="KFB71417.1"/>
    <property type="molecule type" value="Genomic_DNA"/>
</dbReference>
<evidence type="ECO:0000313" key="3">
    <source>
        <dbReference type="Proteomes" id="UP000020077"/>
    </source>
</evidence>
<feature type="domain" description="LUD" evidence="1">
    <location>
        <begin position="49"/>
        <end position="216"/>
    </location>
</feature>